<dbReference type="CDD" id="cd00056">
    <property type="entry name" value="ENDO3c"/>
    <property type="match status" value="1"/>
</dbReference>
<dbReference type="STRING" id="1157616.A0A1Z5ST17"/>
<evidence type="ECO:0000259" key="2">
    <source>
        <dbReference type="SMART" id="SM00478"/>
    </source>
</evidence>
<feature type="region of interest" description="Disordered" evidence="1">
    <location>
        <begin position="144"/>
        <end position="236"/>
    </location>
</feature>
<dbReference type="Proteomes" id="UP000194280">
    <property type="component" value="Unassembled WGS sequence"/>
</dbReference>
<gene>
    <name evidence="3" type="ORF">BTJ68_12935</name>
</gene>
<feature type="compositionally biased region" description="Basic and acidic residues" evidence="1">
    <location>
        <begin position="184"/>
        <end position="196"/>
    </location>
</feature>
<protein>
    <recommendedName>
        <fullName evidence="2">HhH-GPD domain-containing protein</fullName>
    </recommendedName>
</protein>
<dbReference type="InterPro" id="IPR023170">
    <property type="entry name" value="HhH_base_excis_C"/>
</dbReference>
<dbReference type="InParanoid" id="A0A1Z5ST17"/>
<dbReference type="InterPro" id="IPR011257">
    <property type="entry name" value="DNA_glycosylase"/>
</dbReference>
<evidence type="ECO:0000313" key="3">
    <source>
        <dbReference type="EMBL" id="OTA23950.1"/>
    </source>
</evidence>
<dbReference type="Pfam" id="PF00730">
    <property type="entry name" value="HhH-GPD"/>
    <property type="match status" value="1"/>
</dbReference>
<dbReference type="PANTHER" id="PTHR47203">
    <property type="match status" value="1"/>
</dbReference>
<dbReference type="VEuPathDB" id="FungiDB:BTJ68_12935"/>
<dbReference type="Gene3D" id="1.10.340.30">
    <property type="entry name" value="Hypothetical protein, domain 2"/>
    <property type="match status" value="1"/>
</dbReference>
<feature type="compositionally biased region" description="Basic and acidic residues" evidence="1">
    <location>
        <begin position="553"/>
        <end position="566"/>
    </location>
</feature>
<evidence type="ECO:0000313" key="4">
    <source>
        <dbReference type="Proteomes" id="UP000194280"/>
    </source>
</evidence>
<proteinExistence type="predicted"/>
<dbReference type="OrthoDB" id="5607at2759"/>
<dbReference type="GO" id="GO:0006285">
    <property type="term" value="P:base-excision repair, AP site formation"/>
    <property type="evidence" value="ECO:0007669"/>
    <property type="project" value="UniProtKB-ARBA"/>
</dbReference>
<feature type="region of interest" description="Disordered" evidence="1">
    <location>
        <begin position="1"/>
        <end position="22"/>
    </location>
</feature>
<keyword evidence="4" id="KW-1185">Reference proteome</keyword>
<organism evidence="3 4">
    <name type="scientific">Hortaea werneckii EXF-2000</name>
    <dbReference type="NCBI Taxonomy" id="1157616"/>
    <lineage>
        <taxon>Eukaryota</taxon>
        <taxon>Fungi</taxon>
        <taxon>Dikarya</taxon>
        <taxon>Ascomycota</taxon>
        <taxon>Pezizomycotina</taxon>
        <taxon>Dothideomycetes</taxon>
        <taxon>Dothideomycetidae</taxon>
        <taxon>Mycosphaerellales</taxon>
        <taxon>Teratosphaeriaceae</taxon>
        <taxon>Hortaea</taxon>
    </lineage>
</organism>
<dbReference type="SMART" id="SM00478">
    <property type="entry name" value="ENDO3c"/>
    <property type="match status" value="1"/>
</dbReference>
<reference evidence="3 4" key="1">
    <citation type="submission" date="2017-01" db="EMBL/GenBank/DDBJ databases">
        <title>The recent genome duplication of the halophilic yeast Hortaea werneckii: insights from long-read sequencing.</title>
        <authorList>
            <person name="Sinha S."/>
            <person name="Flibotte S."/>
            <person name="Neira M."/>
            <person name="Lenassi M."/>
            <person name="Gostincar C."/>
            <person name="Stajich J.E."/>
            <person name="Nislow C.E."/>
        </authorList>
    </citation>
    <scope>NUCLEOTIDE SEQUENCE [LARGE SCALE GENOMIC DNA]</scope>
    <source>
        <strain evidence="3 4">EXF-2000</strain>
    </source>
</reference>
<evidence type="ECO:0000256" key="1">
    <source>
        <dbReference type="SAM" id="MobiDB-lite"/>
    </source>
</evidence>
<accession>A0A1Z5ST17</accession>
<feature type="region of interest" description="Disordered" evidence="1">
    <location>
        <begin position="369"/>
        <end position="392"/>
    </location>
</feature>
<dbReference type="AlphaFoldDB" id="A0A1Z5ST17"/>
<dbReference type="PANTHER" id="PTHR47203:SF1">
    <property type="entry name" value="HYPOTHETICAL BASE EXCISION DNA REPAIR PROTEIN (EUROFUNG)"/>
    <property type="match status" value="1"/>
</dbReference>
<feature type="compositionally biased region" description="Polar residues" evidence="1">
    <location>
        <begin position="1"/>
        <end position="15"/>
    </location>
</feature>
<dbReference type="InterPro" id="IPR003265">
    <property type="entry name" value="HhH-GPD_domain"/>
</dbReference>
<dbReference type="SUPFAM" id="SSF48150">
    <property type="entry name" value="DNA-glycosylase"/>
    <property type="match status" value="1"/>
</dbReference>
<dbReference type="EMBL" id="MUNK01000267">
    <property type="protein sequence ID" value="OTA23950.1"/>
    <property type="molecule type" value="Genomic_DNA"/>
</dbReference>
<dbReference type="Gene3D" id="1.10.1670.10">
    <property type="entry name" value="Helix-hairpin-Helix base-excision DNA repair enzymes (C-terminal)"/>
    <property type="match status" value="1"/>
</dbReference>
<feature type="region of interest" description="Disordered" evidence="1">
    <location>
        <begin position="547"/>
        <end position="585"/>
    </location>
</feature>
<feature type="domain" description="HhH-GPD" evidence="2">
    <location>
        <begin position="288"/>
        <end position="500"/>
    </location>
</feature>
<dbReference type="GO" id="GO:0000702">
    <property type="term" value="F:oxidized base lesion DNA N-glycosylase activity"/>
    <property type="evidence" value="ECO:0007669"/>
    <property type="project" value="UniProtKB-ARBA"/>
</dbReference>
<comment type="caution">
    <text evidence="3">The sequence shown here is derived from an EMBL/GenBank/DDBJ whole genome shotgun (WGS) entry which is preliminary data.</text>
</comment>
<feature type="compositionally biased region" description="Acidic residues" evidence="1">
    <location>
        <begin position="567"/>
        <end position="585"/>
    </location>
</feature>
<sequence>MSSSLLPTKMSTPLTDETPMPNEAAKVRRDLNQDNHDRWGFAIYRCTYGNDAAWDRFKDNITTHAQKEIRELGEPEMLEKLEWKIFDNLEIFDNATTNLLRQHSYQWKSANWQREQPRATCPTEGMLLKNPRCRYFIRSANVKQEDEGDVNELPHNLGTALPTPGADYDADPSPPKKRTKRSKLKAEETEDLKENLVDAAIKAEDEDAKPEESPKKTPKKANYGLTPGQTPYPDYPRPTPEECKEVVRLLEKVHGQVVVPKAIPPPSLDVSGCGEVPSVLDALIRTRLSANTTNKNSSTAFQGLVKRFGVLESGIGKGSVDWDAVRRAPQKEVFKAIERGGLADRKSKDIQAIIQIAYDENQERKAALLKPSDGTGTAEGAEQEPSGEKNSEIEKAEKNVISLDHLHLLSTDDAIEKMLSFPGIGPKTASCVALFCLQRPSFAVDTHVFRLCQYLGWVPKSAKKGQPKVDRNTTYNHCDVRIPDEYKYPLHQLLIKHGKTCPRCRAITGQSSASWEKGCPIEHLVKRHGAKKGGISIADRKKAMEAAGMDEGEAAKVAEADAKAAEEEGQEGEDGSELSDVPDDE</sequence>
<name>A0A1Z5ST17_HORWE</name>